<dbReference type="SUPFAM" id="SSF46689">
    <property type="entry name" value="Homeodomain-like"/>
    <property type="match status" value="1"/>
</dbReference>
<evidence type="ECO:0000256" key="9">
    <source>
        <dbReference type="ARBA" id="ARBA00023204"/>
    </source>
</evidence>
<comment type="caution">
    <text evidence="12">The sequence shown here is derived from an EMBL/GenBank/DDBJ whole genome shotgun (WGS) entry which is preliminary data.</text>
</comment>
<reference evidence="12 13" key="1">
    <citation type="submission" date="2023-08" db="EMBL/GenBank/DDBJ databases">
        <title>Oxalobacteraceae gen .nov., isolated from river sludge outside the plant.</title>
        <authorList>
            <person name="Zhao S.Y."/>
        </authorList>
    </citation>
    <scope>NUCLEOTIDE SEQUENCE [LARGE SCALE GENOMIC DNA]</scope>
    <source>
        <strain evidence="12 13">R-40</strain>
    </source>
</reference>
<dbReference type="InterPro" id="IPR018060">
    <property type="entry name" value="HTH_AraC"/>
</dbReference>
<comment type="cofactor">
    <cofactor evidence="2">
        <name>Zn(2+)</name>
        <dbReference type="ChEBI" id="CHEBI:29105"/>
    </cofactor>
</comment>
<keyword evidence="12" id="KW-0238">DNA-binding</keyword>
<keyword evidence="7" id="KW-0010">Activator</keyword>
<dbReference type="Gene3D" id="3.30.160.70">
    <property type="entry name" value="Methylated DNA-protein cysteine methyltransferase domain"/>
    <property type="match status" value="1"/>
</dbReference>
<evidence type="ECO:0000256" key="5">
    <source>
        <dbReference type="ARBA" id="ARBA00022763"/>
    </source>
</evidence>
<feature type="domain" description="HTH araC/xylS-type" evidence="11">
    <location>
        <begin position="92"/>
        <end position="189"/>
    </location>
</feature>
<evidence type="ECO:0000256" key="8">
    <source>
        <dbReference type="ARBA" id="ARBA00023163"/>
    </source>
</evidence>
<keyword evidence="3 12" id="KW-0489">Methyltransferase</keyword>
<protein>
    <submittedName>
        <fullName evidence="12">Bifunctional DNA-binding transcriptional regulator/O6-methylguanine-DNA methyltransferase Ada</fullName>
        <ecNumber evidence="12">2.1.1.-</ecNumber>
    </submittedName>
</protein>
<dbReference type="Gene3D" id="3.40.10.10">
    <property type="entry name" value="DNA Methylphosphotriester Repair Domain"/>
    <property type="match status" value="1"/>
</dbReference>
<dbReference type="PROSITE" id="PS01124">
    <property type="entry name" value="HTH_ARAC_FAMILY_2"/>
    <property type="match status" value="1"/>
</dbReference>
<dbReference type="InterPro" id="IPR004026">
    <property type="entry name" value="Ada_DNA_repair_Zn-bd"/>
</dbReference>
<dbReference type="Proteomes" id="UP001225596">
    <property type="component" value="Unassembled WGS sequence"/>
</dbReference>
<evidence type="ECO:0000256" key="4">
    <source>
        <dbReference type="ARBA" id="ARBA00022679"/>
    </source>
</evidence>
<dbReference type="InterPro" id="IPR036217">
    <property type="entry name" value="MethylDNA_cys_MeTrfase_DNAb"/>
</dbReference>
<evidence type="ECO:0000256" key="2">
    <source>
        <dbReference type="ARBA" id="ARBA00001947"/>
    </source>
</evidence>
<dbReference type="NCBIfam" id="NF011964">
    <property type="entry name" value="PRK15435.1"/>
    <property type="match status" value="1"/>
</dbReference>
<comment type="catalytic activity">
    <reaction evidence="10">
        <text>a 6-O-methyl-2'-deoxyguanosine in DNA + L-cysteinyl-[protein] = S-methyl-L-cysteinyl-[protein] + a 2'-deoxyguanosine in DNA</text>
        <dbReference type="Rhea" id="RHEA:24000"/>
        <dbReference type="Rhea" id="RHEA-COMP:10131"/>
        <dbReference type="Rhea" id="RHEA-COMP:10132"/>
        <dbReference type="Rhea" id="RHEA-COMP:11367"/>
        <dbReference type="Rhea" id="RHEA-COMP:11368"/>
        <dbReference type="ChEBI" id="CHEBI:29950"/>
        <dbReference type="ChEBI" id="CHEBI:82612"/>
        <dbReference type="ChEBI" id="CHEBI:85445"/>
        <dbReference type="ChEBI" id="CHEBI:85448"/>
        <dbReference type="EC" id="2.1.1.63"/>
    </reaction>
</comment>
<dbReference type="SUPFAM" id="SSF53155">
    <property type="entry name" value="Methylated DNA-protein cysteine methyltransferase domain"/>
    <property type="match status" value="1"/>
</dbReference>
<dbReference type="PIRSF" id="PIRSF000409">
    <property type="entry name" value="Ada"/>
    <property type="match status" value="1"/>
</dbReference>
<dbReference type="PANTHER" id="PTHR10815:SF14">
    <property type="entry name" value="BIFUNCTIONAL TRANSCRIPTIONAL ACTIVATOR_DNA REPAIR ENZYME ADA"/>
    <property type="match status" value="1"/>
</dbReference>
<dbReference type="InterPro" id="IPR001497">
    <property type="entry name" value="MethylDNA_cys_MeTrfase_AS"/>
</dbReference>
<evidence type="ECO:0000256" key="10">
    <source>
        <dbReference type="ARBA" id="ARBA00049348"/>
    </source>
</evidence>
<dbReference type="InterPro" id="IPR009057">
    <property type="entry name" value="Homeodomain-like_sf"/>
</dbReference>
<keyword evidence="9" id="KW-0234">DNA repair</keyword>
<dbReference type="GO" id="GO:0008168">
    <property type="term" value="F:methyltransferase activity"/>
    <property type="evidence" value="ECO:0007669"/>
    <property type="project" value="UniProtKB-KW"/>
</dbReference>
<keyword evidence="5" id="KW-0227">DNA damage</keyword>
<keyword evidence="4 12" id="KW-0808">Transferase</keyword>
<dbReference type="InterPro" id="IPR014048">
    <property type="entry name" value="MethylDNA_cys_MeTrfase_DNA-bd"/>
</dbReference>
<dbReference type="PROSITE" id="PS00374">
    <property type="entry name" value="MGMT"/>
    <property type="match status" value="1"/>
</dbReference>
<dbReference type="Gene3D" id="1.10.10.10">
    <property type="entry name" value="Winged helix-like DNA-binding domain superfamily/Winged helix DNA-binding domain"/>
    <property type="match status" value="1"/>
</dbReference>
<evidence type="ECO:0000313" key="12">
    <source>
        <dbReference type="EMBL" id="MDQ9169980.1"/>
    </source>
</evidence>
<dbReference type="InterPro" id="IPR036631">
    <property type="entry name" value="MGMT_N_sf"/>
</dbReference>
<gene>
    <name evidence="12" type="primary">ada</name>
    <name evidence="12" type="ORF">Q8A64_06095</name>
</gene>
<dbReference type="Gene3D" id="1.10.10.60">
    <property type="entry name" value="Homeodomain-like"/>
    <property type="match status" value="1"/>
</dbReference>
<dbReference type="SMART" id="SM00342">
    <property type="entry name" value="HTH_ARAC"/>
    <property type="match status" value="1"/>
</dbReference>
<comment type="catalytic activity">
    <reaction evidence="1">
        <text>a 4-O-methyl-thymidine in DNA + L-cysteinyl-[protein] = a thymidine in DNA + S-methyl-L-cysteinyl-[protein]</text>
        <dbReference type="Rhea" id="RHEA:53428"/>
        <dbReference type="Rhea" id="RHEA-COMP:10131"/>
        <dbReference type="Rhea" id="RHEA-COMP:10132"/>
        <dbReference type="Rhea" id="RHEA-COMP:13555"/>
        <dbReference type="Rhea" id="RHEA-COMP:13556"/>
        <dbReference type="ChEBI" id="CHEBI:29950"/>
        <dbReference type="ChEBI" id="CHEBI:82612"/>
        <dbReference type="ChEBI" id="CHEBI:137386"/>
        <dbReference type="ChEBI" id="CHEBI:137387"/>
        <dbReference type="EC" id="2.1.1.63"/>
    </reaction>
</comment>
<dbReference type="CDD" id="cd06445">
    <property type="entry name" value="ATase"/>
    <property type="match status" value="1"/>
</dbReference>
<dbReference type="InterPro" id="IPR035451">
    <property type="entry name" value="Ada-like_dom_sf"/>
</dbReference>
<dbReference type="GO" id="GO:0032259">
    <property type="term" value="P:methylation"/>
    <property type="evidence" value="ECO:0007669"/>
    <property type="project" value="UniProtKB-KW"/>
</dbReference>
<dbReference type="Pfam" id="PF01035">
    <property type="entry name" value="DNA_binding_1"/>
    <property type="match status" value="1"/>
</dbReference>
<dbReference type="InterPro" id="IPR016221">
    <property type="entry name" value="Bifunct_regulatory_prot_Ada"/>
</dbReference>
<organism evidence="12 13">
    <name type="scientific">Keguizhuia sedimenti</name>
    <dbReference type="NCBI Taxonomy" id="3064264"/>
    <lineage>
        <taxon>Bacteria</taxon>
        <taxon>Pseudomonadati</taxon>
        <taxon>Pseudomonadota</taxon>
        <taxon>Betaproteobacteria</taxon>
        <taxon>Burkholderiales</taxon>
        <taxon>Oxalobacteraceae</taxon>
        <taxon>Keguizhuia</taxon>
    </lineage>
</organism>
<evidence type="ECO:0000259" key="11">
    <source>
        <dbReference type="PROSITE" id="PS01124"/>
    </source>
</evidence>
<name>A0ABU1BLV9_9BURK</name>
<accession>A0ABU1BLV9</accession>
<keyword evidence="13" id="KW-1185">Reference proteome</keyword>
<dbReference type="SUPFAM" id="SSF46767">
    <property type="entry name" value="Methylated DNA-protein cysteine methyltransferase, C-terminal domain"/>
    <property type="match status" value="1"/>
</dbReference>
<dbReference type="InterPro" id="IPR036388">
    <property type="entry name" value="WH-like_DNA-bd_sf"/>
</dbReference>
<dbReference type="EMBL" id="JAUYVH010000002">
    <property type="protein sequence ID" value="MDQ9169980.1"/>
    <property type="molecule type" value="Genomic_DNA"/>
</dbReference>
<dbReference type="PANTHER" id="PTHR10815">
    <property type="entry name" value="METHYLATED-DNA--PROTEIN-CYSTEINE METHYLTRANSFERASE"/>
    <property type="match status" value="1"/>
</dbReference>
<dbReference type="SUPFAM" id="SSF57884">
    <property type="entry name" value="Ada DNA repair protein, N-terminal domain (N-Ada 10)"/>
    <property type="match status" value="1"/>
</dbReference>
<keyword evidence="6" id="KW-0805">Transcription regulation</keyword>
<evidence type="ECO:0000256" key="7">
    <source>
        <dbReference type="ARBA" id="ARBA00023159"/>
    </source>
</evidence>
<evidence type="ECO:0000313" key="13">
    <source>
        <dbReference type="Proteomes" id="UP001225596"/>
    </source>
</evidence>
<dbReference type="EC" id="2.1.1.-" evidence="12"/>
<dbReference type="RefSeq" id="WP_338435900.1">
    <property type="nucleotide sequence ID" value="NZ_JAUYVH010000002.1"/>
</dbReference>
<proteinExistence type="predicted"/>
<dbReference type="NCBIfam" id="TIGR00589">
    <property type="entry name" value="ogt"/>
    <property type="match status" value="1"/>
</dbReference>
<keyword evidence="8" id="KW-0804">Transcription</keyword>
<evidence type="ECO:0000256" key="6">
    <source>
        <dbReference type="ARBA" id="ARBA00023015"/>
    </source>
</evidence>
<evidence type="ECO:0000256" key="3">
    <source>
        <dbReference type="ARBA" id="ARBA00022603"/>
    </source>
</evidence>
<dbReference type="GO" id="GO:0003677">
    <property type="term" value="F:DNA binding"/>
    <property type="evidence" value="ECO:0007669"/>
    <property type="project" value="UniProtKB-KW"/>
</dbReference>
<dbReference type="Pfam" id="PF12833">
    <property type="entry name" value="HTH_18"/>
    <property type="match status" value="1"/>
</dbReference>
<sequence>MEQVLDKLSDTLELDLRWIAVRNRSASADGDFYYAVKTTGIYCRPSCPARLPRSENVGFYATCEDAEQAGYRPCKRCKPTQISLEKRHAALMQTACRMVENAETPPGLNELAARCGLSAFHFQRLFKRCIGVTPKAYAMAQREKRLRDALAEDNTVTHAIFNAGYQSASRFYERAAQVLGMPPSAYRSGGLNVPIRFAVGECTLGSILVAQSTQGICAILLGDDPDELLHELQSRFPRAELIGADKDFEQVVAYVVGFVQAPHPDFELPLDIQGTAFQQRVWEALRRIPPGQTVTYTEIAKRIGMPTAVRAVAAACAANTLAVAIPCHRVVRSDGNLAGYRWNIERKRHLLDAEASSSGKGRKPASKD</sequence>
<evidence type="ECO:0000256" key="1">
    <source>
        <dbReference type="ARBA" id="ARBA00001286"/>
    </source>
</evidence>
<dbReference type="Pfam" id="PF02805">
    <property type="entry name" value="Ada_Zn_binding"/>
    <property type="match status" value="1"/>
</dbReference>